<dbReference type="AlphaFoldDB" id="A0A803JFR9"/>
<dbReference type="GeneTree" id="ENSGT01070000257187"/>
<dbReference type="InParanoid" id="A0A803JFR9"/>
<dbReference type="Ensembl" id="ENSXETT00000111802">
    <property type="protein sequence ID" value="ENSXETP00000106738"/>
    <property type="gene ID" value="ENSXETG00000047951"/>
</dbReference>
<evidence type="ECO:0000313" key="1">
    <source>
        <dbReference type="Ensembl" id="ENSXETP00000106738"/>
    </source>
</evidence>
<reference evidence="1" key="1">
    <citation type="journal article" date="2010" name="Science">
        <title>The genome of the Western clawed frog Xenopus tropicalis.</title>
        <authorList>
            <person name="Hellsten U."/>
            <person name="Harland R.M."/>
            <person name="Gilchrist M.J."/>
            <person name="Hendrix D."/>
            <person name="Jurka J."/>
            <person name="Kapitonov V."/>
            <person name="Ovcharenko I."/>
            <person name="Putnam N.H."/>
            <person name="Shu S."/>
            <person name="Taher L."/>
            <person name="Blitz I.L."/>
            <person name="Blumberg B."/>
            <person name="Dichmann D.S."/>
            <person name="Dubchak I."/>
            <person name="Amaya E."/>
            <person name="Detter J.C."/>
            <person name="Fletcher R."/>
            <person name="Gerhard D.S."/>
            <person name="Goodstein D."/>
            <person name="Graves T."/>
            <person name="Grigoriev I.V."/>
            <person name="Grimwood J."/>
            <person name="Kawashima T."/>
            <person name="Lindquist E."/>
            <person name="Lucas S.M."/>
            <person name="Mead P.E."/>
            <person name="Mitros T."/>
            <person name="Ogino H."/>
            <person name="Ohta Y."/>
            <person name="Poliakov A.V."/>
            <person name="Pollet N."/>
            <person name="Robert J."/>
            <person name="Salamov A."/>
            <person name="Sater A.K."/>
            <person name="Schmutz J."/>
            <person name="Terry A."/>
            <person name="Vize P.D."/>
            <person name="Warren W.C."/>
            <person name="Wells D."/>
            <person name="Wills A."/>
            <person name="Wilson R.K."/>
            <person name="Zimmerman L.B."/>
            <person name="Zorn A.M."/>
            <person name="Grainger R."/>
            <person name="Grammer T."/>
            <person name="Khokha M.K."/>
            <person name="Richardson P.M."/>
            <person name="Rokhsar D.S."/>
        </authorList>
    </citation>
    <scope>NUCLEOTIDE SEQUENCE [LARGE SCALE GENOMIC DNA]</scope>
    <source>
        <strain evidence="1">Nigerian</strain>
    </source>
</reference>
<accession>A0A803JFR9</accession>
<organism evidence="1">
    <name type="scientific">Xenopus tropicalis</name>
    <name type="common">Western clawed frog</name>
    <name type="synonym">Silurana tropicalis</name>
    <dbReference type="NCBI Taxonomy" id="8364"/>
    <lineage>
        <taxon>Eukaryota</taxon>
        <taxon>Metazoa</taxon>
        <taxon>Chordata</taxon>
        <taxon>Craniata</taxon>
        <taxon>Vertebrata</taxon>
        <taxon>Euteleostomi</taxon>
        <taxon>Amphibia</taxon>
        <taxon>Batrachia</taxon>
        <taxon>Anura</taxon>
        <taxon>Pipoidea</taxon>
        <taxon>Pipidae</taxon>
        <taxon>Xenopodinae</taxon>
        <taxon>Xenopus</taxon>
        <taxon>Silurana</taxon>
    </lineage>
</organism>
<protein>
    <submittedName>
        <fullName evidence="1">Uncharacterized protein</fullName>
    </submittedName>
</protein>
<proteinExistence type="predicted"/>
<reference evidence="1" key="2">
    <citation type="submission" date="2021-03" db="UniProtKB">
        <authorList>
            <consortium name="Ensembl"/>
        </authorList>
    </citation>
    <scope>IDENTIFICATION</scope>
</reference>
<sequence>IQTNQYIHKIKNSKGELQVLPEKIAHIFKSFYEDLYNIPQTYKQETLTLKIKEYLTKHPLPKLEHSGLIGILVA</sequence>
<name>A0A803JFR9_XENTR</name>